<dbReference type="Gene3D" id="2.30.30.100">
    <property type="match status" value="1"/>
</dbReference>
<dbReference type="CDD" id="cd06168">
    <property type="entry name" value="LSMD1"/>
    <property type="match status" value="1"/>
</dbReference>
<dbReference type="InterPro" id="IPR001163">
    <property type="entry name" value="Sm_dom_euk/arc"/>
</dbReference>
<organism evidence="2 3">
    <name type="scientific">Bondarzewia mesenterica</name>
    <dbReference type="NCBI Taxonomy" id="1095465"/>
    <lineage>
        <taxon>Eukaryota</taxon>
        <taxon>Fungi</taxon>
        <taxon>Dikarya</taxon>
        <taxon>Basidiomycota</taxon>
        <taxon>Agaricomycotina</taxon>
        <taxon>Agaricomycetes</taxon>
        <taxon>Russulales</taxon>
        <taxon>Bondarzewiaceae</taxon>
        <taxon>Bondarzewia</taxon>
    </lineage>
</organism>
<gene>
    <name evidence="2" type="ORF">EW146_g3578</name>
</gene>
<dbReference type="AlphaFoldDB" id="A0A4S4LYM6"/>
<dbReference type="EMBL" id="SGPL01000121">
    <property type="protein sequence ID" value="THH17197.1"/>
    <property type="molecule type" value="Genomic_DNA"/>
</dbReference>
<evidence type="ECO:0000313" key="3">
    <source>
        <dbReference type="Proteomes" id="UP000310158"/>
    </source>
</evidence>
<proteinExistence type="predicted"/>
<reference evidence="2 3" key="1">
    <citation type="submission" date="2019-02" db="EMBL/GenBank/DDBJ databases">
        <title>Genome sequencing of the rare red list fungi Bondarzewia mesenterica.</title>
        <authorList>
            <person name="Buettner E."/>
            <person name="Kellner H."/>
        </authorList>
    </citation>
    <scope>NUCLEOTIDE SEQUENCE [LARGE SCALE GENOMIC DNA]</scope>
    <source>
        <strain evidence="2 3">DSM 108281</strain>
    </source>
</reference>
<dbReference type="PANTHER" id="PTHR10701">
    <property type="entry name" value="SMALL NUCLEAR RIBONUCLEOPROTEIN-ASSOCIATED PROTEIN B AND N"/>
    <property type="match status" value="1"/>
</dbReference>
<dbReference type="InterPro" id="IPR010920">
    <property type="entry name" value="LSM_dom_sf"/>
</dbReference>
<dbReference type="GO" id="GO:0031417">
    <property type="term" value="C:NatC complex"/>
    <property type="evidence" value="ECO:0007669"/>
    <property type="project" value="InterPro"/>
</dbReference>
<dbReference type="InterPro" id="IPR034110">
    <property type="entry name" value="LSMD1_Sm"/>
</dbReference>
<dbReference type="SUPFAM" id="SSF50182">
    <property type="entry name" value="Sm-like ribonucleoproteins"/>
    <property type="match status" value="1"/>
</dbReference>
<dbReference type="Proteomes" id="UP000310158">
    <property type="component" value="Unassembled WGS sequence"/>
</dbReference>
<dbReference type="SMART" id="SM00651">
    <property type="entry name" value="Sm"/>
    <property type="match status" value="1"/>
</dbReference>
<evidence type="ECO:0000259" key="1">
    <source>
        <dbReference type="SMART" id="SM00651"/>
    </source>
</evidence>
<keyword evidence="3" id="KW-1185">Reference proteome</keyword>
<protein>
    <recommendedName>
        <fullName evidence="1">Sm domain-containing protein</fullName>
    </recommendedName>
</protein>
<name>A0A4S4LYM6_9AGAM</name>
<comment type="caution">
    <text evidence="2">The sequence shown here is derived from an EMBL/GenBank/DDBJ whole genome shotgun (WGS) entry which is preliminary data.</text>
</comment>
<dbReference type="PANTHER" id="PTHR10701:SF5">
    <property type="entry name" value="N-ALPHA-ACETYLTRANSFERASE 38, NATC AUXILIARY SUBUNIT"/>
    <property type="match status" value="1"/>
</dbReference>
<dbReference type="OrthoDB" id="368909at2759"/>
<evidence type="ECO:0000313" key="2">
    <source>
        <dbReference type="EMBL" id="THH17197.1"/>
    </source>
</evidence>
<feature type="domain" description="Sm" evidence="1">
    <location>
        <begin position="3"/>
        <end position="72"/>
    </location>
</feature>
<sequence length="92" mass="10144">MADALKPLLRLLLRISITDGRIFLGTFVGTDKELNVLLIHTDEFRLGPAENPDGRYVGQVMIPWSKVVRVEVQAPGSDGGLDDGHLDNGRYL</sequence>
<dbReference type="InterPro" id="IPR050914">
    <property type="entry name" value="snRNP_SmB/NAA38-like"/>
</dbReference>
<accession>A0A4S4LYM6</accession>